<dbReference type="SUPFAM" id="SSF49313">
    <property type="entry name" value="Cadherin-like"/>
    <property type="match status" value="2"/>
</dbReference>
<gene>
    <name evidence="2" type="ORF">SAMN05421686_101572</name>
</gene>
<dbReference type="OrthoDB" id="614750at2"/>
<dbReference type="RefSeq" id="WP_076514160.1">
    <property type="nucleotide sequence ID" value="NZ_FTOH01000001.1"/>
</dbReference>
<feature type="region of interest" description="Disordered" evidence="1">
    <location>
        <begin position="911"/>
        <end position="939"/>
    </location>
</feature>
<dbReference type="Pfam" id="PF17963">
    <property type="entry name" value="Big_9"/>
    <property type="match status" value="4"/>
</dbReference>
<dbReference type="NCBIfam" id="TIGR01965">
    <property type="entry name" value="VCBS_repeat"/>
    <property type="match status" value="1"/>
</dbReference>
<dbReference type="Gene3D" id="2.60.40.10">
    <property type="entry name" value="Immunoglobulins"/>
    <property type="match status" value="4"/>
</dbReference>
<keyword evidence="3" id="KW-1185">Reference proteome</keyword>
<protein>
    <submittedName>
        <fullName evidence="2">VCBS repeat-containing protein</fullName>
    </submittedName>
</protein>
<dbReference type="Proteomes" id="UP000185639">
    <property type="component" value="Unassembled WGS sequence"/>
</dbReference>
<evidence type="ECO:0000313" key="2">
    <source>
        <dbReference type="EMBL" id="SIS46617.1"/>
    </source>
</evidence>
<dbReference type="STRING" id="484498.SAMN05421686_101572"/>
<dbReference type="InterPro" id="IPR010221">
    <property type="entry name" value="VCBS_dom"/>
</dbReference>
<dbReference type="EMBL" id="FTOH01000001">
    <property type="protein sequence ID" value="SIS46617.1"/>
    <property type="molecule type" value="Genomic_DNA"/>
</dbReference>
<dbReference type="NCBIfam" id="NF012211">
    <property type="entry name" value="tand_rpt_95"/>
    <property type="match status" value="3"/>
</dbReference>
<reference evidence="3" key="1">
    <citation type="submission" date="2017-01" db="EMBL/GenBank/DDBJ databases">
        <authorList>
            <person name="Varghese N."/>
            <person name="Submissions S."/>
        </authorList>
    </citation>
    <scope>NUCLEOTIDE SEQUENCE [LARGE SCALE GENOMIC DNA]</scope>
    <source>
        <strain evidence="3">DSM 24913</strain>
    </source>
</reference>
<dbReference type="GO" id="GO:0016020">
    <property type="term" value="C:membrane"/>
    <property type="evidence" value="ECO:0007669"/>
    <property type="project" value="InterPro"/>
</dbReference>
<feature type="region of interest" description="Disordered" evidence="1">
    <location>
        <begin position="674"/>
        <end position="696"/>
    </location>
</feature>
<organism evidence="2 3">
    <name type="scientific">Thalassolituus maritimus</name>
    <dbReference type="NCBI Taxonomy" id="484498"/>
    <lineage>
        <taxon>Bacteria</taxon>
        <taxon>Pseudomonadati</taxon>
        <taxon>Pseudomonadota</taxon>
        <taxon>Gammaproteobacteria</taxon>
        <taxon>Oceanospirillales</taxon>
        <taxon>Oceanospirillaceae</taxon>
        <taxon>Thalassolituus</taxon>
    </lineage>
</organism>
<evidence type="ECO:0000256" key="1">
    <source>
        <dbReference type="SAM" id="MobiDB-lite"/>
    </source>
</evidence>
<dbReference type="InterPro" id="IPR015919">
    <property type="entry name" value="Cadherin-like_sf"/>
</dbReference>
<sequence>MNGATWYYGLDDPEDDRLSLLSVAVHEIIHGMGFSSWLANDGASYIWRDTESGERVELFDPFTVNMVNATTGKSITEFSKSSRLQLLRSGQNLGWSGELVNSKSANYSDGFTNGRARLYAPGVYKPYNSASHFDTSFAPDEIMEPAYTSFISSIGLAREALIDIGWSANPDNPLNFPPVFTEIPAQTTAEDTSFIVQLSASDIDEDELTFDVSSASDGLSASVNESTLTVRPDEHFFGEGSVTASVYDGENTVTTSFNVTVTPVNDEPVIAEITDITFPEGETTTFTIPVSDVDHDLDELNISATTTNSELGMSLSGREVTFTPDENYFGEGSVTVTVSDGEKQNSQSFSVTITNVNDEPVLLTEPHQTLTEDTPLTLTLTAVDLDGDALTYSILGTRQGVSAAITGAELTITPDENFNGSSSLTVIVSDGIAGRGTAISLTVTPENDEPVLDDIANRSFEQASGATVALSGSDVDGDALSFSAQSLNPEIVTATVEGTTLTLAAADEFNGSATVSVSVTDGELSDTKTFIATVTDGTEPSPLLILVDDQVVASGSDVALDSLAPVQLDASGGNGQYSFEVFYQGDRPDLLVGEGNSRELTLPTTGAFAGDYLITIDDGLASVDKATVTLSRPLLLTTSVTPVMAGSSQARLIATGGTVGSDVILSINSDELPEGSTAPGFADSEGGTVTTAPAADNSAANNPASVFINAMGATPGTYSVEAALSSAPTASLDLQVVAGNQVMFNVVDSTDTGLEALITVDDERTSAWGIQQTMTTANDGSAELTLPDTSLNLIVSKPGYKSKVIEYQGSSDVTVSLEVSDGYYRLTGLVTAEGFDFRFIRPELKLTMSDESVQSIRPTTVADNQVQFEWIDDVQDVSPQTLTVTHRSADAVELALRPDLGEEEVSISLIGPDVAPAPGNADNESGQTDSGNSDSGSSGGGNAAWLLVTVLALIGRRRLRTS</sequence>
<evidence type="ECO:0000313" key="3">
    <source>
        <dbReference type="Proteomes" id="UP000185639"/>
    </source>
</evidence>
<accession>A0A1N7JBG8</accession>
<dbReference type="GO" id="GO:0005509">
    <property type="term" value="F:calcium ion binding"/>
    <property type="evidence" value="ECO:0007669"/>
    <property type="project" value="InterPro"/>
</dbReference>
<dbReference type="InterPro" id="IPR013783">
    <property type="entry name" value="Ig-like_fold"/>
</dbReference>
<name>A0A1N7JBG8_9GAMM</name>
<dbReference type="AlphaFoldDB" id="A0A1N7JBG8"/>
<proteinExistence type="predicted"/>